<dbReference type="InterPro" id="IPR050090">
    <property type="entry name" value="Tyrosine_recombinase_XerCD"/>
</dbReference>
<comment type="caution">
    <text evidence="8">The sequence shown here is derived from an EMBL/GenBank/DDBJ whole genome shotgun (WGS) entry which is preliminary data.</text>
</comment>
<dbReference type="InterPro" id="IPR010998">
    <property type="entry name" value="Integrase_recombinase_N"/>
</dbReference>
<dbReference type="AlphaFoldDB" id="A0A1S1LJH1"/>
<keyword evidence="3 5" id="KW-0238">DNA-binding</keyword>
<evidence type="ECO:0000256" key="2">
    <source>
        <dbReference type="ARBA" id="ARBA00022908"/>
    </source>
</evidence>
<dbReference type="SUPFAM" id="SSF56349">
    <property type="entry name" value="DNA breaking-rejoining enzymes"/>
    <property type="match status" value="1"/>
</dbReference>
<dbReference type="InterPro" id="IPR011010">
    <property type="entry name" value="DNA_brk_join_enz"/>
</dbReference>
<dbReference type="Pfam" id="PF00589">
    <property type="entry name" value="Phage_integrase"/>
    <property type="match status" value="1"/>
</dbReference>
<dbReference type="Gene3D" id="1.10.443.10">
    <property type="entry name" value="Intergrase catalytic core"/>
    <property type="match status" value="1"/>
</dbReference>
<dbReference type="Gene3D" id="1.10.150.130">
    <property type="match status" value="1"/>
</dbReference>
<feature type="domain" description="Core-binding (CB)" evidence="7">
    <location>
        <begin position="71"/>
        <end position="152"/>
    </location>
</feature>
<dbReference type="InterPro" id="IPR013762">
    <property type="entry name" value="Integrase-like_cat_sf"/>
</dbReference>
<evidence type="ECO:0000313" key="9">
    <source>
        <dbReference type="Proteomes" id="UP000180043"/>
    </source>
</evidence>
<dbReference type="InterPro" id="IPR044068">
    <property type="entry name" value="CB"/>
</dbReference>
<dbReference type="PROSITE" id="PS51898">
    <property type="entry name" value="TYR_RECOMBINASE"/>
    <property type="match status" value="1"/>
</dbReference>
<dbReference type="PROSITE" id="PS51900">
    <property type="entry name" value="CB"/>
    <property type="match status" value="1"/>
</dbReference>
<dbReference type="RefSeq" id="WP_070947672.1">
    <property type="nucleotide sequence ID" value="NZ_MLIQ01000023.1"/>
</dbReference>
<keyword evidence="4" id="KW-0233">DNA recombination</keyword>
<dbReference type="Proteomes" id="UP000180043">
    <property type="component" value="Unassembled WGS sequence"/>
</dbReference>
<name>A0A1S1LJH1_MYCCH</name>
<proteinExistence type="inferred from homology"/>
<evidence type="ECO:0000256" key="1">
    <source>
        <dbReference type="ARBA" id="ARBA00008857"/>
    </source>
</evidence>
<reference evidence="8 9" key="1">
    <citation type="submission" date="2016-10" db="EMBL/GenBank/DDBJ databases">
        <title>Evaluation of Human, Veterinary and Environmental Mycobacterium chelonae Isolates by Core Genome Phylogenomic Analysis, Targeted Gene Comparison, and Anti-microbial Susceptibility Patterns: A Tale of Mistaken Identities.</title>
        <authorList>
            <person name="Fogelson S.B."/>
            <person name="Camus A.C."/>
            <person name="Lorenz W."/>
            <person name="Vasireddy R."/>
            <person name="Vasireddy S."/>
            <person name="Smith T."/>
            <person name="Brown-Elliott B.A."/>
            <person name="Wallace R.J.Jr."/>
            <person name="Hasan N.A."/>
            <person name="Reischl U."/>
            <person name="Sanchez S."/>
        </authorList>
    </citation>
    <scope>NUCLEOTIDE SEQUENCE [LARGE SCALE GENOMIC DNA]</scope>
    <source>
        <strain evidence="8 9">15515</strain>
    </source>
</reference>
<evidence type="ECO:0000259" key="6">
    <source>
        <dbReference type="PROSITE" id="PS51898"/>
    </source>
</evidence>
<comment type="similarity">
    <text evidence="1">Belongs to the 'phage' integrase family.</text>
</comment>
<evidence type="ECO:0000313" key="8">
    <source>
        <dbReference type="EMBL" id="OHU51454.1"/>
    </source>
</evidence>
<dbReference type="EMBL" id="MLIQ01000023">
    <property type="protein sequence ID" value="OHU51454.1"/>
    <property type="molecule type" value="Genomic_DNA"/>
</dbReference>
<organism evidence="8 9">
    <name type="scientific">Mycobacteroides chelonae</name>
    <name type="common">Mycobacterium chelonae</name>
    <dbReference type="NCBI Taxonomy" id="1774"/>
    <lineage>
        <taxon>Bacteria</taxon>
        <taxon>Bacillati</taxon>
        <taxon>Actinomycetota</taxon>
        <taxon>Actinomycetes</taxon>
        <taxon>Mycobacteriales</taxon>
        <taxon>Mycobacteriaceae</taxon>
        <taxon>Mycobacteroides</taxon>
    </lineage>
</organism>
<dbReference type="GO" id="GO:0006310">
    <property type="term" value="P:DNA recombination"/>
    <property type="evidence" value="ECO:0007669"/>
    <property type="project" value="UniProtKB-KW"/>
</dbReference>
<evidence type="ECO:0000256" key="4">
    <source>
        <dbReference type="ARBA" id="ARBA00023172"/>
    </source>
</evidence>
<dbReference type="Pfam" id="PF14659">
    <property type="entry name" value="Phage_int_SAM_3"/>
    <property type="match status" value="1"/>
</dbReference>
<evidence type="ECO:0000256" key="5">
    <source>
        <dbReference type="PROSITE-ProRule" id="PRU01248"/>
    </source>
</evidence>
<gene>
    <name evidence="8" type="ORF">BKG82_22920</name>
</gene>
<sequence length="369" mass="41282">MASIRKRPRSGGDTAWAVLYPLDGQQTSATFDTEEEAIEFRDAINTMGVEKANRAWDIKPTIRAAKRSKAPTVESWIKQYISTRTGVVKSTIYDYESYLRNDIAPTLGPVPLDVLTADDIAEWVQDLAERELAGKTIANRHGFLSAALNAAVSAHHIPYNPALGTRIPRTERAEMCFLTHDEFDLLESRFMPRWRPLVRFMVASGARFGEVTALRPGDVDRARGTVHIGRSWKRTYDESGYEIGATKTKRSDRTISVAKSVLEDLDYSREYLFLNGADNPVRAPSFRNGVWYPAVQKARGEGLSKKPRIHDMRHTCASWMIAGGANMYAVQRHLGHESIQTTINLYSHLDRKDAEAAADIIGKALTRGS</sequence>
<evidence type="ECO:0000256" key="3">
    <source>
        <dbReference type="ARBA" id="ARBA00023125"/>
    </source>
</evidence>
<evidence type="ECO:0000259" key="7">
    <source>
        <dbReference type="PROSITE" id="PS51900"/>
    </source>
</evidence>
<dbReference type="InterPro" id="IPR004107">
    <property type="entry name" value="Integrase_SAM-like_N"/>
</dbReference>
<dbReference type="InterPro" id="IPR002104">
    <property type="entry name" value="Integrase_catalytic"/>
</dbReference>
<dbReference type="PANTHER" id="PTHR30349">
    <property type="entry name" value="PHAGE INTEGRASE-RELATED"/>
    <property type="match status" value="1"/>
</dbReference>
<dbReference type="GO" id="GO:0003677">
    <property type="term" value="F:DNA binding"/>
    <property type="evidence" value="ECO:0007669"/>
    <property type="project" value="UniProtKB-UniRule"/>
</dbReference>
<protein>
    <submittedName>
        <fullName evidence="8">Site-specific integrase</fullName>
    </submittedName>
</protein>
<dbReference type="GO" id="GO:0015074">
    <property type="term" value="P:DNA integration"/>
    <property type="evidence" value="ECO:0007669"/>
    <property type="project" value="UniProtKB-KW"/>
</dbReference>
<dbReference type="PANTHER" id="PTHR30349:SF64">
    <property type="entry name" value="PROPHAGE INTEGRASE INTD-RELATED"/>
    <property type="match status" value="1"/>
</dbReference>
<feature type="domain" description="Tyr recombinase" evidence="6">
    <location>
        <begin position="173"/>
        <end position="359"/>
    </location>
</feature>
<accession>A0A1S1LJH1</accession>
<keyword evidence="2" id="KW-0229">DNA integration</keyword>
<dbReference type="CDD" id="cd01189">
    <property type="entry name" value="INT_ICEBs1_C_like"/>
    <property type="match status" value="1"/>
</dbReference>